<sequence length="162" mass="18947">MPERQIVYRLLEHFRRWIGGNPPRTQVAALPWRKTEDGQIEVLLITSRRRGRWILPKGWVKKEESPSSAAEREAFEEAGVRGHAASSELGRYQYQKKRSKSTPHRFEVTVIPLEVLEEVKKWPERKVRKKRWLPAPEAARLVEERELARLIESFGNPKESAS</sequence>
<evidence type="ECO:0000313" key="8">
    <source>
        <dbReference type="Proteomes" id="UP000636264"/>
    </source>
</evidence>
<comment type="caution">
    <text evidence="7">The sequence shown here is derived from an EMBL/GenBank/DDBJ whole genome shotgun (WGS) entry which is preliminary data.</text>
</comment>
<organism evidence="7 8">
    <name type="scientific">Nitratireductor aestuarii</name>
    <dbReference type="NCBI Taxonomy" id="1735103"/>
    <lineage>
        <taxon>Bacteria</taxon>
        <taxon>Pseudomonadati</taxon>
        <taxon>Pseudomonadota</taxon>
        <taxon>Alphaproteobacteria</taxon>
        <taxon>Hyphomicrobiales</taxon>
        <taxon>Phyllobacteriaceae</taxon>
        <taxon>Nitratireductor</taxon>
    </lineage>
</organism>
<dbReference type="GO" id="GO:0005737">
    <property type="term" value="C:cytoplasm"/>
    <property type="evidence" value="ECO:0007669"/>
    <property type="project" value="TreeGrafter"/>
</dbReference>
<evidence type="ECO:0000256" key="5">
    <source>
        <dbReference type="SAM" id="MobiDB-lite"/>
    </source>
</evidence>
<keyword evidence="2" id="KW-0479">Metal-binding</keyword>
<reference evidence="7" key="1">
    <citation type="journal article" date="2014" name="Int. J. Syst. Evol. Microbiol.">
        <title>Complete genome sequence of Corynebacterium casei LMG S-19264T (=DSM 44701T), isolated from a smear-ripened cheese.</title>
        <authorList>
            <consortium name="US DOE Joint Genome Institute (JGI-PGF)"/>
            <person name="Walter F."/>
            <person name="Albersmeier A."/>
            <person name="Kalinowski J."/>
            <person name="Ruckert C."/>
        </authorList>
    </citation>
    <scope>NUCLEOTIDE SEQUENCE</scope>
    <source>
        <strain evidence="7">CGMCC 1.15320</strain>
    </source>
</reference>
<comment type="cofactor">
    <cofactor evidence="1">
        <name>Mg(2+)</name>
        <dbReference type="ChEBI" id="CHEBI:18420"/>
    </cofactor>
</comment>
<dbReference type="InterPro" id="IPR020084">
    <property type="entry name" value="NUDIX_hydrolase_CS"/>
</dbReference>
<evidence type="ECO:0000256" key="1">
    <source>
        <dbReference type="ARBA" id="ARBA00001946"/>
    </source>
</evidence>
<dbReference type="PROSITE" id="PS51462">
    <property type="entry name" value="NUDIX"/>
    <property type="match status" value="1"/>
</dbReference>
<dbReference type="EMBL" id="BMIF01000001">
    <property type="protein sequence ID" value="GGA54539.1"/>
    <property type="molecule type" value="Genomic_DNA"/>
</dbReference>
<keyword evidence="8" id="KW-1185">Reference proteome</keyword>
<feature type="compositionally biased region" description="Basic and acidic residues" evidence="5">
    <location>
        <begin position="63"/>
        <end position="80"/>
    </location>
</feature>
<keyword evidence="3 7" id="KW-0378">Hydrolase</keyword>
<dbReference type="Pfam" id="PF00293">
    <property type="entry name" value="NUDIX"/>
    <property type="match status" value="1"/>
</dbReference>
<evidence type="ECO:0000256" key="4">
    <source>
        <dbReference type="ARBA" id="ARBA00022842"/>
    </source>
</evidence>
<dbReference type="CDD" id="cd04666">
    <property type="entry name" value="NUDIX_DIPP2_like_Nudt4"/>
    <property type="match status" value="1"/>
</dbReference>
<accession>A0A916VZJ6</accession>
<dbReference type="AlphaFoldDB" id="A0A916VZJ6"/>
<reference evidence="7" key="2">
    <citation type="submission" date="2020-09" db="EMBL/GenBank/DDBJ databases">
        <authorList>
            <person name="Sun Q."/>
            <person name="Zhou Y."/>
        </authorList>
    </citation>
    <scope>NUCLEOTIDE SEQUENCE</scope>
    <source>
        <strain evidence="7">CGMCC 1.15320</strain>
    </source>
</reference>
<proteinExistence type="predicted"/>
<dbReference type="InterPro" id="IPR047198">
    <property type="entry name" value="DDP-like_NUDIX"/>
</dbReference>
<dbReference type="GO" id="GO:0016462">
    <property type="term" value="F:pyrophosphatase activity"/>
    <property type="evidence" value="ECO:0007669"/>
    <property type="project" value="InterPro"/>
</dbReference>
<evidence type="ECO:0000259" key="6">
    <source>
        <dbReference type="PROSITE" id="PS51462"/>
    </source>
</evidence>
<dbReference type="RefSeq" id="WP_188719367.1">
    <property type="nucleotide sequence ID" value="NZ_BMIF01000001.1"/>
</dbReference>
<dbReference type="SUPFAM" id="SSF55811">
    <property type="entry name" value="Nudix"/>
    <property type="match status" value="1"/>
</dbReference>
<dbReference type="Proteomes" id="UP000636264">
    <property type="component" value="Unassembled WGS sequence"/>
</dbReference>
<feature type="region of interest" description="Disordered" evidence="5">
    <location>
        <begin position="63"/>
        <end position="82"/>
    </location>
</feature>
<gene>
    <name evidence="7" type="ORF">GCM10011385_05180</name>
</gene>
<dbReference type="GO" id="GO:0046872">
    <property type="term" value="F:metal ion binding"/>
    <property type="evidence" value="ECO:0007669"/>
    <property type="project" value="UniProtKB-KW"/>
</dbReference>
<dbReference type="PANTHER" id="PTHR12629">
    <property type="entry name" value="DIPHOSPHOINOSITOL POLYPHOSPHATE PHOSPHOHYDROLASE"/>
    <property type="match status" value="1"/>
</dbReference>
<keyword evidence="4" id="KW-0460">Magnesium</keyword>
<dbReference type="InterPro" id="IPR015797">
    <property type="entry name" value="NUDIX_hydrolase-like_dom_sf"/>
</dbReference>
<dbReference type="PANTHER" id="PTHR12629:SF0">
    <property type="entry name" value="DIPHOSPHOINOSITOL-POLYPHOSPHATE DIPHOSPHATASE"/>
    <property type="match status" value="1"/>
</dbReference>
<dbReference type="Gene3D" id="3.90.79.10">
    <property type="entry name" value="Nucleoside Triphosphate Pyrophosphohydrolase"/>
    <property type="match status" value="1"/>
</dbReference>
<feature type="domain" description="Nudix hydrolase" evidence="6">
    <location>
        <begin position="22"/>
        <end position="155"/>
    </location>
</feature>
<protein>
    <submittedName>
        <fullName evidence="7">NUDIX hydrolase</fullName>
    </submittedName>
</protein>
<name>A0A916VZJ6_9HYPH</name>
<dbReference type="PROSITE" id="PS00893">
    <property type="entry name" value="NUDIX_BOX"/>
    <property type="match status" value="1"/>
</dbReference>
<evidence type="ECO:0000313" key="7">
    <source>
        <dbReference type="EMBL" id="GGA54539.1"/>
    </source>
</evidence>
<evidence type="ECO:0000256" key="2">
    <source>
        <dbReference type="ARBA" id="ARBA00022723"/>
    </source>
</evidence>
<evidence type="ECO:0000256" key="3">
    <source>
        <dbReference type="ARBA" id="ARBA00022801"/>
    </source>
</evidence>
<dbReference type="InterPro" id="IPR000086">
    <property type="entry name" value="NUDIX_hydrolase_dom"/>
</dbReference>